<evidence type="ECO:0000256" key="3">
    <source>
        <dbReference type="ARBA" id="ARBA00022840"/>
    </source>
</evidence>
<dbReference type="PANTHER" id="PTHR22594:SF5">
    <property type="entry name" value="ASPARTATE--TRNA LIGASE, MITOCHONDRIAL"/>
    <property type="match status" value="1"/>
</dbReference>
<keyword evidence="5" id="KW-0030">Aminoacyl-tRNA synthetase</keyword>
<reference evidence="7" key="1">
    <citation type="submission" date="2022-10" db="EMBL/GenBank/DDBJ databases">
        <authorList>
            <person name="Chen Y."/>
            <person name="Dougan E. K."/>
            <person name="Chan C."/>
            <person name="Rhodes N."/>
            <person name="Thang M."/>
        </authorList>
    </citation>
    <scope>NUCLEOTIDE SEQUENCE</scope>
</reference>
<evidence type="ECO:0000256" key="1">
    <source>
        <dbReference type="ARBA" id="ARBA00022598"/>
    </source>
</evidence>
<dbReference type="GO" id="GO:0006422">
    <property type="term" value="P:aspartyl-tRNA aminoacylation"/>
    <property type="evidence" value="ECO:0007669"/>
    <property type="project" value="TreeGrafter"/>
</dbReference>
<evidence type="ECO:0000313" key="10">
    <source>
        <dbReference type="Proteomes" id="UP001152797"/>
    </source>
</evidence>
<dbReference type="Proteomes" id="UP001152797">
    <property type="component" value="Unassembled WGS sequence"/>
</dbReference>
<keyword evidence="2" id="KW-0547">Nucleotide-binding</keyword>
<dbReference type="GO" id="GO:0004815">
    <property type="term" value="F:aspartate-tRNA ligase activity"/>
    <property type="evidence" value="ECO:0007669"/>
    <property type="project" value="TreeGrafter"/>
</dbReference>
<dbReference type="EMBL" id="CAMXCT030002829">
    <property type="protein sequence ID" value="CAL4788029.1"/>
    <property type="molecule type" value="Genomic_DNA"/>
</dbReference>
<evidence type="ECO:0000313" key="7">
    <source>
        <dbReference type="EMBL" id="CAI4000717.1"/>
    </source>
</evidence>
<reference evidence="8" key="2">
    <citation type="submission" date="2024-04" db="EMBL/GenBank/DDBJ databases">
        <authorList>
            <person name="Chen Y."/>
            <person name="Shah S."/>
            <person name="Dougan E. K."/>
            <person name="Thang M."/>
            <person name="Chan C."/>
        </authorList>
    </citation>
    <scope>NUCLEOTIDE SEQUENCE [LARGE SCALE GENOMIC DNA]</scope>
</reference>
<evidence type="ECO:0000313" key="8">
    <source>
        <dbReference type="EMBL" id="CAL1154092.1"/>
    </source>
</evidence>
<keyword evidence="10" id="KW-1185">Reference proteome</keyword>
<proteinExistence type="predicted"/>
<evidence type="ECO:0000259" key="6">
    <source>
        <dbReference type="Pfam" id="PF00152"/>
    </source>
</evidence>
<feature type="domain" description="Aminoacyl-tRNA synthetase class II (D/K/N)" evidence="6">
    <location>
        <begin position="293"/>
        <end position="487"/>
    </location>
</feature>
<dbReference type="GO" id="GO:0005524">
    <property type="term" value="F:ATP binding"/>
    <property type="evidence" value="ECO:0007669"/>
    <property type="project" value="UniProtKB-KW"/>
</dbReference>
<keyword evidence="3" id="KW-0067">ATP-binding</keyword>
<dbReference type="Gene3D" id="3.30.930.10">
    <property type="entry name" value="Bira Bifunctional Protein, Domain 2"/>
    <property type="match status" value="1"/>
</dbReference>
<evidence type="ECO:0000256" key="2">
    <source>
        <dbReference type="ARBA" id="ARBA00022741"/>
    </source>
</evidence>
<gene>
    <name evidence="7" type="ORF">C1SCF055_LOCUS26820</name>
</gene>
<dbReference type="AlphaFoldDB" id="A0A9P1G836"/>
<dbReference type="PANTHER" id="PTHR22594">
    <property type="entry name" value="ASPARTYL/LYSYL-TRNA SYNTHETASE"/>
    <property type="match status" value="1"/>
</dbReference>
<evidence type="ECO:0000256" key="5">
    <source>
        <dbReference type="ARBA" id="ARBA00023146"/>
    </source>
</evidence>
<evidence type="ECO:0000313" key="9">
    <source>
        <dbReference type="EMBL" id="CAL4788029.1"/>
    </source>
</evidence>
<keyword evidence="4" id="KW-0648">Protein biosynthesis</keyword>
<organism evidence="7">
    <name type="scientific">Cladocopium goreaui</name>
    <dbReference type="NCBI Taxonomy" id="2562237"/>
    <lineage>
        <taxon>Eukaryota</taxon>
        <taxon>Sar</taxon>
        <taxon>Alveolata</taxon>
        <taxon>Dinophyceae</taxon>
        <taxon>Suessiales</taxon>
        <taxon>Symbiodiniaceae</taxon>
        <taxon>Cladocopium</taxon>
    </lineage>
</organism>
<accession>A0A9P1G836</accession>
<protein>
    <submittedName>
        <fullName evidence="9">Aspartate--tRNA ligase (Aspartyl-tRNA synthetase ) (AspRS)</fullName>
    </submittedName>
</protein>
<dbReference type="Pfam" id="PF00152">
    <property type="entry name" value="tRNA-synt_2"/>
    <property type="match status" value="1"/>
</dbReference>
<evidence type="ECO:0000256" key="4">
    <source>
        <dbReference type="ARBA" id="ARBA00022917"/>
    </source>
</evidence>
<dbReference type="EMBL" id="CAMXCT010002829">
    <property type="protein sequence ID" value="CAI4000717.1"/>
    <property type="molecule type" value="Genomic_DNA"/>
</dbReference>
<dbReference type="InterPro" id="IPR004364">
    <property type="entry name" value="Aa-tRNA-synt_II"/>
</dbReference>
<comment type="caution">
    <text evidence="7">The sequence shown here is derived from an EMBL/GenBank/DDBJ whole genome shotgun (WGS) entry which is preliminary data.</text>
</comment>
<dbReference type="SUPFAM" id="SSF55681">
    <property type="entry name" value="Class II aaRS and biotin synthetases"/>
    <property type="match status" value="1"/>
</dbReference>
<dbReference type="PRINTS" id="PR01042">
    <property type="entry name" value="TRNASYNTHASP"/>
</dbReference>
<sequence>HYLLLNQGTFDLWHLSGLQTSFVSNVSLGLTKKVDVNWQVYTHYSGSKSFTKAILVVDKSGGHLRQMAELTSKDCQWRIRMPGKEWEVVKESKLFFVPDGLPDGKKDYVTGFKVGLENQHLKMSMNTEQGKTNIAGIYTTCRPAHFLNLKLHMMRTNSGDEKFVKGEMRGFQRVKPISGKRPVGLTPATASALQLDTEMQSTDEEFSVKRRWQELGGSELTAEYLEAVDEKGPISHFLGTCDEEAKREAHAICAKHLGAAMAKGPEAAFFNDCVTDVCNGAGEVAAELAAELRVSSGSPGHGIFQDMAKQDSKKANEKPGGCGPGDLLLIIAGPKLKTQESMGKFRHLMGTELGLRNEGFRALWVVNFPMLEWDDDEERFCAKHHPFTSPWTEDIDKMVSLDHKDQKLLEVRANAYDMVINGVEVGGGSVRIHDRSLQEKVFEVLGFSKEEALAQFGFLMGAFEYGAPPHAGLAFGLDRLCTIIGGKARRSVNCAWCSWQCHHFSWFCISTLLLEPLECGTQQTTIRDFIAFPKNNMGVLALGWGTARAIGDRSPGRDTMINTPAAITSAQRGNPSSHEDQLSKNLVNSCQLLHPESWGKLESNGL</sequence>
<dbReference type="OrthoDB" id="439710at2759"/>
<dbReference type="InterPro" id="IPR045864">
    <property type="entry name" value="aa-tRNA-synth_II/BPL/LPL"/>
</dbReference>
<dbReference type="EMBL" id="CAMXCT020002829">
    <property type="protein sequence ID" value="CAL1154092.1"/>
    <property type="molecule type" value="Genomic_DNA"/>
</dbReference>
<feature type="non-terminal residue" evidence="7">
    <location>
        <position position="606"/>
    </location>
</feature>
<dbReference type="InterPro" id="IPR002312">
    <property type="entry name" value="Asp/Asn-tRNA-synth_IIb"/>
</dbReference>
<keyword evidence="1 9" id="KW-0436">Ligase</keyword>
<name>A0A9P1G836_9DINO</name>